<dbReference type="InterPro" id="IPR004045">
    <property type="entry name" value="Glutathione_S-Trfase_N"/>
</dbReference>
<dbReference type="Proteomes" id="UP000215289">
    <property type="component" value="Unassembled WGS sequence"/>
</dbReference>
<keyword evidence="4" id="KW-1185">Reference proteome</keyword>
<protein>
    <recommendedName>
        <fullName evidence="5">GST N-terminal domain-containing protein</fullName>
    </recommendedName>
</protein>
<evidence type="ECO:0008006" key="5">
    <source>
        <dbReference type="Google" id="ProtNLM"/>
    </source>
</evidence>
<dbReference type="InterPro" id="IPR036249">
    <property type="entry name" value="Thioredoxin-like_sf"/>
</dbReference>
<dbReference type="SFLD" id="SFLDG00358">
    <property type="entry name" value="Main_(cytGST)"/>
    <property type="match status" value="1"/>
</dbReference>
<dbReference type="PROSITE" id="PS50405">
    <property type="entry name" value="GST_CTER"/>
    <property type="match status" value="1"/>
</dbReference>
<dbReference type="EMBL" id="NIDN02000017">
    <property type="protein sequence ID" value="RLM00313.1"/>
    <property type="molecule type" value="Genomic_DNA"/>
</dbReference>
<evidence type="ECO:0000259" key="2">
    <source>
        <dbReference type="PROSITE" id="PS50405"/>
    </source>
</evidence>
<sequence length="237" mass="26169">MSAPKITLYTSHKCPWAHRAHIALKELGLDYEEVIIDLNTPREPWYLEINPRGLVPSISYNGNIITESGIVAQFLADAHPSHLLPPSNSVEGALQRARIAFFVDAFFSKVVPQFMASQRATSDADRAAAGDALVAAIEKEIEPILASQTGSGPFFGGSDKLTLAEVLTGSFLLRLLSFHKPEAGLVREDLPELLEKRTPAFTKWAKATVEQESVNYIWDEKSVVEHTKKRFASLAKK</sequence>
<dbReference type="SUPFAM" id="SSF47616">
    <property type="entry name" value="GST C-terminal domain-like"/>
    <property type="match status" value="1"/>
</dbReference>
<dbReference type="GO" id="GO:0005737">
    <property type="term" value="C:cytoplasm"/>
    <property type="evidence" value="ECO:0007669"/>
    <property type="project" value="TreeGrafter"/>
</dbReference>
<dbReference type="PROSITE" id="PS51354">
    <property type="entry name" value="GLUTAREDOXIN_2"/>
    <property type="match status" value="1"/>
</dbReference>
<evidence type="ECO:0000313" key="3">
    <source>
        <dbReference type="EMBL" id="RLM00313.1"/>
    </source>
</evidence>
<evidence type="ECO:0000259" key="1">
    <source>
        <dbReference type="PROSITE" id="PS50404"/>
    </source>
</evidence>
<gene>
    <name evidence="3" type="ORF">CFD26_107209</name>
</gene>
<dbReference type="InterPro" id="IPR050983">
    <property type="entry name" value="GST_Omega/HSP26"/>
</dbReference>
<dbReference type="OrthoDB" id="202840at2759"/>
<dbReference type="InterPro" id="IPR040079">
    <property type="entry name" value="Glutathione_S-Trfase"/>
</dbReference>
<dbReference type="InterPro" id="IPR010987">
    <property type="entry name" value="Glutathione-S-Trfase_C-like"/>
</dbReference>
<organism evidence="3 4">
    <name type="scientific">Aspergillus turcosus</name>
    <dbReference type="NCBI Taxonomy" id="1245748"/>
    <lineage>
        <taxon>Eukaryota</taxon>
        <taxon>Fungi</taxon>
        <taxon>Dikarya</taxon>
        <taxon>Ascomycota</taxon>
        <taxon>Pezizomycotina</taxon>
        <taxon>Eurotiomycetes</taxon>
        <taxon>Eurotiomycetidae</taxon>
        <taxon>Eurotiales</taxon>
        <taxon>Aspergillaceae</taxon>
        <taxon>Aspergillus</taxon>
        <taxon>Aspergillus subgen. Fumigati</taxon>
    </lineage>
</organism>
<dbReference type="STRING" id="1245748.A0A229YTS2"/>
<dbReference type="CDD" id="cd00570">
    <property type="entry name" value="GST_N_family"/>
    <property type="match status" value="1"/>
</dbReference>
<dbReference type="Gene3D" id="3.40.30.10">
    <property type="entry name" value="Glutaredoxin"/>
    <property type="match status" value="1"/>
</dbReference>
<dbReference type="PANTHER" id="PTHR43968">
    <property type="match status" value="1"/>
</dbReference>
<dbReference type="PANTHER" id="PTHR43968:SF8">
    <property type="entry name" value="S-TRANSFERASE, PUTATIVE (AFU_ORTHOLOGUE AFUA_2G00590)-RELATED"/>
    <property type="match status" value="1"/>
</dbReference>
<dbReference type="AlphaFoldDB" id="A0A229YTS2"/>
<dbReference type="SUPFAM" id="SSF52833">
    <property type="entry name" value="Thioredoxin-like"/>
    <property type="match status" value="1"/>
</dbReference>
<reference evidence="3 4" key="1">
    <citation type="submission" date="2018-08" db="EMBL/GenBank/DDBJ databases">
        <title>Draft genome sequences of two Aspergillus turcosus clinical strains isolated from bronchoalveolar lavage fluid: one azole-susceptible and the other azole-resistant.</title>
        <authorList>
            <person name="Parent-Michaud M."/>
            <person name="Dufresne P.J."/>
            <person name="Fournier E."/>
            <person name="Martineau C."/>
            <person name="Moreira S."/>
            <person name="Perkins V."/>
            <person name="De Repentigny L."/>
            <person name="Dufresne S.F."/>
        </authorList>
    </citation>
    <scope>NUCLEOTIDE SEQUENCE [LARGE SCALE GENOMIC DNA]</scope>
    <source>
        <strain evidence="3">HMR AF 1038</strain>
    </source>
</reference>
<dbReference type="InterPro" id="IPR036282">
    <property type="entry name" value="Glutathione-S-Trfase_C_sf"/>
</dbReference>
<dbReference type="SFLD" id="SFLDS00019">
    <property type="entry name" value="Glutathione_Transferase_(cytos"/>
    <property type="match status" value="1"/>
</dbReference>
<dbReference type="PROSITE" id="PS50404">
    <property type="entry name" value="GST_NTER"/>
    <property type="match status" value="1"/>
</dbReference>
<proteinExistence type="predicted"/>
<feature type="domain" description="GST C-terminal" evidence="2">
    <location>
        <begin position="92"/>
        <end position="231"/>
    </location>
</feature>
<feature type="domain" description="GST N-terminal" evidence="1">
    <location>
        <begin position="4"/>
        <end position="83"/>
    </location>
</feature>
<accession>A0A229YTS2</accession>
<comment type="caution">
    <text evidence="3">The sequence shown here is derived from an EMBL/GenBank/DDBJ whole genome shotgun (WGS) entry which is preliminary data.</text>
</comment>
<evidence type="ECO:0000313" key="4">
    <source>
        <dbReference type="Proteomes" id="UP000215289"/>
    </source>
</evidence>
<dbReference type="Gene3D" id="1.20.1050.10">
    <property type="match status" value="1"/>
</dbReference>
<dbReference type="Pfam" id="PF13409">
    <property type="entry name" value="GST_N_2"/>
    <property type="match status" value="1"/>
</dbReference>
<name>A0A229YTS2_9EURO</name>